<evidence type="ECO:0000313" key="7">
    <source>
        <dbReference type="EnsemblPlants" id="Zm00001eb264630_P002"/>
    </source>
</evidence>
<keyword evidence="2 4" id="KW-0862">Zinc</keyword>
<proteinExistence type="evidence at protein level"/>
<dbReference type="SUPFAM" id="SSF57716">
    <property type="entry name" value="Glucocorticoid receptor-like (DNA-binding domain)"/>
    <property type="match status" value="1"/>
</dbReference>
<dbReference type="SMART" id="SM00132">
    <property type="entry name" value="LIM"/>
    <property type="match status" value="1"/>
</dbReference>
<evidence type="ECO:0000256" key="1">
    <source>
        <dbReference type="ARBA" id="ARBA00022723"/>
    </source>
</evidence>
<dbReference type="AlphaFoldDB" id="A0A804PS29"/>
<keyword evidence="1 4" id="KW-0479">Metal-binding</keyword>
<evidence type="ECO:0000256" key="5">
    <source>
        <dbReference type="SAM" id="MobiDB-lite"/>
    </source>
</evidence>
<evidence type="ECO:0000259" key="6">
    <source>
        <dbReference type="PROSITE" id="PS50023"/>
    </source>
</evidence>
<sequence>MEERRRRPWRPPSRGRPPSAPPATRRCTLWTSSPPTTASTTRPASAATTARAPSSSPTTTPSRECSTAGLTSTSCSRGQGAWTRASKELRRLSSQKETLGMRMLLKSQAPLLAPERNVLDAARQSIQLRGIQVTVNNTMYHKSCFKCCHGGCTISPSNYIAHEGKLYCKHHHIQLIKEKGNFSQLENDHEKTSQAGSLEEDEQEY</sequence>
<dbReference type="PANTHER" id="PTHR24206">
    <property type="entry name" value="OS06G0237300 PROTEIN"/>
    <property type="match status" value="1"/>
</dbReference>
<dbReference type="GO" id="GO:0051017">
    <property type="term" value="P:actin filament bundle assembly"/>
    <property type="evidence" value="ECO:0007669"/>
    <property type="project" value="UniProtKB-ARBA"/>
</dbReference>
<name>A0A804PS29_MAIZE</name>
<evidence type="ECO:0000256" key="4">
    <source>
        <dbReference type="PROSITE-ProRule" id="PRU00125"/>
    </source>
</evidence>
<protein>
    <recommendedName>
        <fullName evidence="6">LIM zinc-binding domain-containing protein</fullName>
    </recommendedName>
</protein>
<evidence type="ECO:0007829" key="9">
    <source>
        <dbReference type="PeptideAtlas" id="A0A804PS29"/>
    </source>
</evidence>
<reference evidence="7" key="3">
    <citation type="submission" date="2021-05" db="UniProtKB">
        <authorList>
            <consortium name="EnsemblPlants"/>
        </authorList>
    </citation>
    <scope>IDENTIFICATION</scope>
    <source>
        <strain evidence="7">cv. B73</strain>
    </source>
</reference>
<reference evidence="8" key="1">
    <citation type="journal article" date="2009" name="Science">
        <title>The B73 maize genome: complexity, diversity, and dynamics.</title>
        <authorList>
            <person name="Schnable P.S."/>
            <person name="Ware D."/>
            <person name="Fulton R.S."/>
            <person name="Stein J.C."/>
            <person name="Wei F."/>
            <person name="Pasternak S."/>
            <person name="Liang C."/>
            <person name="Zhang J."/>
            <person name="Fulton L."/>
            <person name="Graves T.A."/>
            <person name="Minx P."/>
            <person name="Reily A.D."/>
            <person name="Courtney L."/>
            <person name="Kruchowski S.S."/>
            <person name="Tomlinson C."/>
            <person name="Strong C."/>
            <person name="Delehaunty K."/>
            <person name="Fronick C."/>
            <person name="Courtney B."/>
            <person name="Rock S.M."/>
            <person name="Belter E."/>
            <person name="Du F."/>
            <person name="Kim K."/>
            <person name="Abbott R.M."/>
            <person name="Cotton M."/>
            <person name="Levy A."/>
            <person name="Marchetto P."/>
            <person name="Ochoa K."/>
            <person name="Jackson S.M."/>
            <person name="Gillam B."/>
            <person name="Chen W."/>
            <person name="Yan L."/>
            <person name="Higginbotham J."/>
            <person name="Cardenas M."/>
            <person name="Waligorski J."/>
            <person name="Applebaum E."/>
            <person name="Phelps L."/>
            <person name="Falcone J."/>
            <person name="Kanchi K."/>
            <person name="Thane T."/>
            <person name="Scimone A."/>
            <person name="Thane N."/>
            <person name="Henke J."/>
            <person name="Wang T."/>
            <person name="Ruppert J."/>
            <person name="Shah N."/>
            <person name="Rotter K."/>
            <person name="Hodges J."/>
            <person name="Ingenthron E."/>
            <person name="Cordes M."/>
            <person name="Kohlberg S."/>
            <person name="Sgro J."/>
            <person name="Delgado B."/>
            <person name="Mead K."/>
            <person name="Chinwalla A."/>
            <person name="Leonard S."/>
            <person name="Crouse K."/>
            <person name="Collura K."/>
            <person name="Kudrna D."/>
            <person name="Currie J."/>
            <person name="He R."/>
            <person name="Angelova A."/>
            <person name="Rajasekar S."/>
            <person name="Mueller T."/>
            <person name="Lomeli R."/>
            <person name="Scara G."/>
            <person name="Ko A."/>
            <person name="Delaney K."/>
            <person name="Wissotski M."/>
            <person name="Lopez G."/>
            <person name="Campos D."/>
            <person name="Braidotti M."/>
            <person name="Ashley E."/>
            <person name="Golser W."/>
            <person name="Kim H."/>
            <person name="Lee S."/>
            <person name="Lin J."/>
            <person name="Dujmic Z."/>
            <person name="Kim W."/>
            <person name="Talag J."/>
            <person name="Zuccolo A."/>
            <person name="Fan C."/>
            <person name="Sebastian A."/>
            <person name="Kramer M."/>
            <person name="Spiegel L."/>
            <person name="Nascimento L."/>
            <person name="Zutavern T."/>
            <person name="Miller B."/>
            <person name="Ambroise C."/>
            <person name="Muller S."/>
            <person name="Spooner W."/>
            <person name="Narechania A."/>
            <person name="Ren L."/>
            <person name="Wei S."/>
            <person name="Kumari S."/>
            <person name="Faga B."/>
            <person name="Levy M.J."/>
            <person name="McMahan L."/>
            <person name="Van Buren P."/>
            <person name="Vaughn M.W."/>
            <person name="Ying K."/>
            <person name="Yeh C.-T."/>
            <person name="Emrich S.J."/>
            <person name="Jia Y."/>
            <person name="Kalyanaraman A."/>
            <person name="Hsia A.-P."/>
            <person name="Barbazuk W.B."/>
            <person name="Baucom R.S."/>
            <person name="Brutnell T.P."/>
            <person name="Carpita N.C."/>
            <person name="Chaparro C."/>
            <person name="Chia J.-M."/>
            <person name="Deragon J.-M."/>
            <person name="Estill J.C."/>
            <person name="Fu Y."/>
            <person name="Jeddeloh J.A."/>
            <person name="Han Y."/>
            <person name="Lee H."/>
            <person name="Li P."/>
            <person name="Lisch D.R."/>
            <person name="Liu S."/>
            <person name="Liu Z."/>
            <person name="Nagel D.H."/>
            <person name="McCann M.C."/>
            <person name="SanMiguel P."/>
            <person name="Myers A.M."/>
            <person name="Nettleton D."/>
            <person name="Nguyen J."/>
            <person name="Penning B.W."/>
            <person name="Ponnala L."/>
            <person name="Schneider K.L."/>
            <person name="Schwartz D.C."/>
            <person name="Sharma A."/>
            <person name="Soderlund C."/>
            <person name="Springer N.M."/>
            <person name="Sun Q."/>
            <person name="Wang H."/>
            <person name="Waterman M."/>
            <person name="Westerman R."/>
            <person name="Wolfgruber T.K."/>
            <person name="Yang L."/>
            <person name="Yu Y."/>
            <person name="Zhang L."/>
            <person name="Zhou S."/>
            <person name="Zhu Q."/>
            <person name="Bennetzen J.L."/>
            <person name="Dawe R.K."/>
            <person name="Jiang J."/>
            <person name="Jiang N."/>
            <person name="Presting G.G."/>
            <person name="Wessler S.R."/>
            <person name="Aluru S."/>
            <person name="Martienssen R.A."/>
            <person name="Clifton S.W."/>
            <person name="McCombie W.R."/>
            <person name="Wing R.A."/>
            <person name="Wilson R.K."/>
        </authorList>
    </citation>
    <scope>NUCLEOTIDE SEQUENCE [LARGE SCALE GENOMIC DNA]</scope>
    <source>
        <strain evidence="8">cv. B73</strain>
    </source>
</reference>
<dbReference type="GO" id="GO:0046872">
    <property type="term" value="F:metal ion binding"/>
    <property type="evidence" value="ECO:0007669"/>
    <property type="project" value="UniProtKB-KW"/>
</dbReference>
<dbReference type="Pfam" id="PF00412">
    <property type="entry name" value="LIM"/>
    <property type="match status" value="1"/>
</dbReference>
<dbReference type="Gene3D" id="2.10.110.10">
    <property type="entry name" value="Cysteine Rich Protein"/>
    <property type="match status" value="1"/>
</dbReference>
<evidence type="ECO:0000313" key="8">
    <source>
        <dbReference type="Proteomes" id="UP000007305"/>
    </source>
</evidence>
<dbReference type="InParanoid" id="A0A804PS29"/>
<dbReference type="PROSITE" id="PS50023">
    <property type="entry name" value="LIM_DOMAIN_2"/>
    <property type="match status" value="1"/>
</dbReference>
<keyword evidence="9" id="KW-1267">Proteomics identification</keyword>
<dbReference type="GO" id="GO:0051015">
    <property type="term" value="F:actin filament binding"/>
    <property type="evidence" value="ECO:0007669"/>
    <property type="project" value="UniProtKB-ARBA"/>
</dbReference>
<keyword evidence="8" id="KW-1185">Reference proteome</keyword>
<organism evidence="7 8">
    <name type="scientific">Zea mays</name>
    <name type="common">Maize</name>
    <dbReference type="NCBI Taxonomy" id="4577"/>
    <lineage>
        <taxon>Eukaryota</taxon>
        <taxon>Viridiplantae</taxon>
        <taxon>Streptophyta</taxon>
        <taxon>Embryophyta</taxon>
        <taxon>Tracheophyta</taxon>
        <taxon>Spermatophyta</taxon>
        <taxon>Magnoliopsida</taxon>
        <taxon>Liliopsida</taxon>
        <taxon>Poales</taxon>
        <taxon>Poaceae</taxon>
        <taxon>PACMAD clade</taxon>
        <taxon>Panicoideae</taxon>
        <taxon>Andropogonodae</taxon>
        <taxon>Andropogoneae</taxon>
        <taxon>Tripsacinae</taxon>
        <taxon>Zea</taxon>
    </lineage>
</organism>
<keyword evidence="3 4" id="KW-0440">LIM domain</keyword>
<feature type="region of interest" description="Disordered" evidence="5">
    <location>
        <begin position="184"/>
        <end position="205"/>
    </location>
</feature>
<gene>
    <name evidence="7" type="primary">LOC541782</name>
</gene>
<evidence type="ECO:0000256" key="3">
    <source>
        <dbReference type="ARBA" id="ARBA00023038"/>
    </source>
</evidence>
<dbReference type="Gramene" id="Zm00001eb264630_T002">
    <property type="protein sequence ID" value="Zm00001eb264630_P002"/>
    <property type="gene ID" value="Zm00001eb264630"/>
</dbReference>
<feature type="compositionally biased region" description="Pro residues" evidence="5">
    <location>
        <begin position="10"/>
        <end position="21"/>
    </location>
</feature>
<reference evidence="7" key="2">
    <citation type="submission" date="2019-07" db="EMBL/GenBank/DDBJ databases">
        <authorList>
            <person name="Seetharam A."/>
            <person name="Woodhouse M."/>
            <person name="Cannon E."/>
        </authorList>
    </citation>
    <scope>NUCLEOTIDE SEQUENCE [LARGE SCALE GENOMIC DNA]</scope>
    <source>
        <strain evidence="7">cv. B73</strain>
    </source>
</reference>
<feature type="compositionally biased region" description="Polar residues" evidence="5">
    <location>
        <begin position="64"/>
        <end position="77"/>
    </location>
</feature>
<feature type="domain" description="LIM zinc-binding" evidence="6">
    <location>
        <begin position="117"/>
        <end position="178"/>
    </location>
</feature>
<feature type="region of interest" description="Disordered" evidence="5">
    <location>
        <begin position="1"/>
        <end position="80"/>
    </location>
</feature>
<dbReference type="EnsemblPlants" id="Zm00001eb264630_T002">
    <property type="protein sequence ID" value="Zm00001eb264630_P002"/>
    <property type="gene ID" value="Zm00001eb264630"/>
</dbReference>
<evidence type="ECO:0000256" key="2">
    <source>
        <dbReference type="ARBA" id="ARBA00022833"/>
    </source>
</evidence>
<feature type="compositionally biased region" description="Low complexity" evidence="5">
    <location>
        <begin position="22"/>
        <end position="63"/>
    </location>
</feature>
<dbReference type="Proteomes" id="UP000007305">
    <property type="component" value="Chromosome 6"/>
</dbReference>
<dbReference type="OrthoDB" id="6129702at2759"/>
<accession>A0A804PS29</accession>
<dbReference type="InterPro" id="IPR001781">
    <property type="entry name" value="Znf_LIM"/>
</dbReference>